<proteinExistence type="predicted"/>
<accession>A0A0B1TN06</accession>
<name>A0A0B1TN06_OESDE</name>
<dbReference type="EMBL" id="KN549498">
    <property type="protein sequence ID" value="KHJ97187.1"/>
    <property type="molecule type" value="Genomic_DNA"/>
</dbReference>
<keyword evidence="3" id="KW-1185">Reference proteome</keyword>
<protein>
    <submittedName>
        <fullName evidence="2">Uncharacterized protein</fullName>
    </submittedName>
</protein>
<gene>
    <name evidence="2" type="ORF">OESDEN_02833</name>
</gene>
<sequence length="133" mass="14821">MVRPPLWNIRYSSLLDDPFQECTFAVQHKESSAATVITQRNYATCCLTINLAQLTLNDKNASCSAASVENSHPVLAEPVTGTSDIGDENNEDRVEVPNDLKENMTGTNQTRELDEKSTEGPSPKRRRNHMQTD</sequence>
<dbReference type="AlphaFoldDB" id="A0A0B1TN06"/>
<evidence type="ECO:0000313" key="2">
    <source>
        <dbReference type="EMBL" id="KHJ97187.1"/>
    </source>
</evidence>
<feature type="compositionally biased region" description="Basic residues" evidence="1">
    <location>
        <begin position="123"/>
        <end position="133"/>
    </location>
</feature>
<organism evidence="2 3">
    <name type="scientific">Oesophagostomum dentatum</name>
    <name type="common">Nodular worm</name>
    <dbReference type="NCBI Taxonomy" id="61180"/>
    <lineage>
        <taxon>Eukaryota</taxon>
        <taxon>Metazoa</taxon>
        <taxon>Ecdysozoa</taxon>
        <taxon>Nematoda</taxon>
        <taxon>Chromadorea</taxon>
        <taxon>Rhabditida</taxon>
        <taxon>Rhabditina</taxon>
        <taxon>Rhabditomorpha</taxon>
        <taxon>Strongyloidea</taxon>
        <taxon>Strongylidae</taxon>
        <taxon>Oesophagostomum</taxon>
    </lineage>
</organism>
<evidence type="ECO:0000256" key="1">
    <source>
        <dbReference type="SAM" id="MobiDB-lite"/>
    </source>
</evidence>
<dbReference type="OrthoDB" id="5826976at2759"/>
<evidence type="ECO:0000313" key="3">
    <source>
        <dbReference type="Proteomes" id="UP000053660"/>
    </source>
</evidence>
<feature type="region of interest" description="Disordered" evidence="1">
    <location>
        <begin position="62"/>
        <end position="133"/>
    </location>
</feature>
<reference evidence="2 3" key="1">
    <citation type="submission" date="2014-03" db="EMBL/GenBank/DDBJ databases">
        <title>Draft genome of the hookworm Oesophagostomum dentatum.</title>
        <authorList>
            <person name="Mitreva M."/>
        </authorList>
    </citation>
    <scope>NUCLEOTIDE SEQUENCE [LARGE SCALE GENOMIC DNA]</scope>
    <source>
        <strain evidence="2 3">OD-Hann</strain>
    </source>
</reference>
<dbReference type="Proteomes" id="UP000053660">
    <property type="component" value="Unassembled WGS sequence"/>
</dbReference>
<feature type="compositionally biased region" description="Basic and acidic residues" evidence="1">
    <location>
        <begin position="91"/>
        <end position="102"/>
    </location>
</feature>